<comment type="caution">
    <text evidence="1">The sequence shown here is derived from an EMBL/GenBank/DDBJ whole genome shotgun (WGS) entry which is preliminary data.</text>
</comment>
<evidence type="ECO:0008006" key="3">
    <source>
        <dbReference type="Google" id="ProtNLM"/>
    </source>
</evidence>
<dbReference type="EMBL" id="ANJA01001953">
    <property type="protein sequence ID" value="ETO73153.1"/>
    <property type="molecule type" value="Genomic_DNA"/>
</dbReference>
<dbReference type="AlphaFoldDB" id="A0A081A2P2"/>
<sequence length="238" mass="27426">MGYDLVFDLYLPILYVLLPDKQQDTYWHLLDNVIMQSDLQVDLRYTTCDFEMGLLNTVRQQFTGFSVVDCLFHCKHALPRKMIDLRIPQEAVSHVMTAGVIDVLTVIPITEIAEKGIPFVRRRVDELGHQVQWDTSWRYFTRTWVRNYDPTPWNIQAISESTDIVNRTNNALERFKRDRDESFTSAHSKLLTLLAVIADGESLCCQDGGHTPQLPAGSRAGKSGWVEIPAEYRQFCEE</sequence>
<organism evidence="1 2">
    <name type="scientific">Phytophthora nicotianae P1976</name>
    <dbReference type="NCBI Taxonomy" id="1317066"/>
    <lineage>
        <taxon>Eukaryota</taxon>
        <taxon>Sar</taxon>
        <taxon>Stramenopiles</taxon>
        <taxon>Oomycota</taxon>
        <taxon>Peronosporomycetes</taxon>
        <taxon>Peronosporales</taxon>
        <taxon>Peronosporaceae</taxon>
        <taxon>Phytophthora</taxon>
    </lineage>
</organism>
<dbReference type="Proteomes" id="UP000028582">
    <property type="component" value="Unassembled WGS sequence"/>
</dbReference>
<dbReference type="OrthoDB" id="116650at2759"/>
<protein>
    <recommendedName>
        <fullName evidence="3">MULE transposase domain-containing protein</fullName>
    </recommendedName>
</protein>
<evidence type="ECO:0000313" key="1">
    <source>
        <dbReference type="EMBL" id="ETO73153.1"/>
    </source>
</evidence>
<evidence type="ECO:0000313" key="2">
    <source>
        <dbReference type="Proteomes" id="UP000028582"/>
    </source>
</evidence>
<reference evidence="1 2" key="1">
    <citation type="submission" date="2013-11" db="EMBL/GenBank/DDBJ databases">
        <title>The Genome Sequence of Phytophthora parasitica P1976.</title>
        <authorList>
            <consortium name="The Broad Institute Genomics Platform"/>
            <person name="Russ C."/>
            <person name="Tyler B."/>
            <person name="Panabieres F."/>
            <person name="Shan W."/>
            <person name="Tripathy S."/>
            <person name="Grunwald N."/>
            <person name="Machado M."/>
            <person name="Johnson C.S."/>
            <person name="Walker B."/>
            <person name="Young S."/>
            <person name="Zeng Q."/>
            <person name="Gargeya S."/>
            <person name="Fitzgerald M."/>
            <person name="Haas B."/>
            <person name="Abouelleil A."/>
            <person name="Allen A.W."/>
            <person name="Alvarado L."/>
            <person name="Arachchi H.M."/>
            <person name="Berlin A.M."/>
            <person name="Chapman S.B."/>
            <person name="Gainer-Dewar J."/>
            <person name="Goldberg J."/>
            <person name="Griggs A."/>
            <person name="Gujja S."/>
            <person name="Hansen M."/>
            <person name="Howarth C."/>
            <person name="Imamovic A."/>
            <person name="Ireland A."/>
            <person name="Larimer J."/>
            <person name="McCowan C."/>
            <person name="Murphy C."/>
            <person name="Pearson M."/>
            <person name="Poon T.W."/>
            <person name="Priest M."/>
            <person name="Roberts A."/>
            <person name="Saif S."/>
            <person name="Shea T."/>
            <person name="Sisk P."/>
            <person name="Sykes S."/>
            <person name="Wortman J."/>
            <person name="Nusbaum C."/>
            <person name="Birren B."/>
        </authorList>
    </citation>
    <scope>NUCLEOTIDE SEQUENCE [LARGE SCALE GENOMIC DNA]</scope>
    <source>
        <strain evidence="1 2">P1976</strain>
    </source>
</reference>
<gene>
    <name evidence="1" type="ORF">F444_10876</name>
</gene>
<proteinExistence type="predicted"/>
<accession>A0A081A2P2</accession>
<name>A0A081A2P2_PHYNI</name>